<feature type="non-terminal residue" evidence="1">
    <location>
        <position position="221"/>
    </location>
</feature>
<keyword evidence="2" id="KW-1185">Reference proteome</keyword>
<accession>A0AAD2Q1R3</accession>
<name>A0AAD2Q1R3_9AGAR</name>
<gene>
    <name evidence="1" type="ORF">MYCIT1_LOCUS8222</name>
</gene>
<organism evidence="1 2">
    <name type="scientific">Mycena citricolor</name>
    <dbReference type="NCBI Taxonomy" id="2018698"/>
    <lineage>
        <taxon>Eukaryota</taxon>
        <taxon>Fungi</taxon>
        <taxon>Dikarya</taxon>
        <taxon>Basidiomycota</taxon>
        <taxon>Agaricomycotina</taxon>
        <taxon>Agaricomycetes</taxon>
        <taxon>Agaricomycetidae</taxon>
        <taxon>Agaricales</taxon>
        <taxon>Marasmiineae</taxon>
        <taxon>Mycenaceae</taxon>
        <taxon>Mycena</taxon>
    </lineage>
</organism>
<dbReference type="AlphaFoldDB" id="A0AAD2Q1R3"/>
<proteinExistence type="predicted"/>
<reference evidence="1" key="1">
    <citation type="submission" date="2023-11" db="EMBL/GenBank/DDBJ databases">
        <authorList>
            <person name="De Vega J J."/>
            <person name="De Vega J J."/>
        </authorList>
    </citation>
    <scope>NUCLEOTIDE SEQUENCE</scope>
</reference>
<sequence>LYVCSHINSKYPERTALNAGVDLDQLAEDVARLPNPAYPGNASPAETPITPYVTRLRAAVGQNHAHELELWEHTFLLIHNFRQGKPLPDPVAERLLGVERSTLELPTDSPGQGRSWRPLRCRSRACPTHNPIGTPAKIVGWRSIPETFPRDREARHVDLPAGMEERVVIHGVRWPRPKFSFKDVSEELEKERSGPKTSLPSIQHMFDAEVVGTATRDLYSI</sequence>
<evidence type="ECO:0000313" key="1">
    <source>
        <dbReference type="EMBL" id="CAK5266470.1"/>
    </source>
</evidence>
<comment type="caution">
    <text evidence="1">The sequence shown here is derived from an EMBL/GenBank/DDBJ whole genome shotgun (WGS) entry which is preliminary data.</text>
</comment>
<dbReference type="EMBL" id="CAVNYO010000109">
    <property type="protein sequence ID" value="CAK5266470.1"/>
    <property type="molecule type" value="Genomic_DNA"/>
</dbReference>
<protein>
    <submittedName>
        <fullName evidence="1">Uncharacterized protein</fullName>
    </submittedName>
</protein>
<feature type="non-terminal residue" evidence="1">
    <location>
        <position position="1"/>
    </location>
</feature>
<dbReference type="Proteomes" id="UP001295794">
    <property type="component" value="Unassembled WGS sequence"/>
</dbReference>
<evidence type="ECO:0000313" key="2">
    <source>
        <dbReference type="Proteomes" id="UP001295794"/>
    </source>
</evidence>